<keyword evidence="2" id="KW-1185">Reference proteome</keyword>
<sequence>MTLSGTVRLLGPPFVSFIRHIVLSRELFVRGKIDGSVR</sequence>
<evidence type="ECO:0000313" key="2">
    <source>
        <dbReference type="Proteomes" id="UP001430953"/>
    </source>
</evidence>
<protein>
    <submittedName>
        <fullName evidence="1">Uncharacterized protein</fullName>
    </submittedName>
</protein>
<name>A0AAW2FB67_9HYME</name>
<dbReference type="EMBL" id="JADYXP020000012">
    <property type="protein sequence ID" value="KAL0112475.1"/>
    <property type="molecule type" value="Genomic_DNA"/>
</dbReference>
<dbReference type="Proteomes" id="UP001430953">
    <property type="component" value="Unassembled WGS sequence"/>
</dbReference>
<organism evidence="1 2">
    <name type="scientific">Cardiocondyla obscurior</name>
    <dbReference type="NCBI Taxonomy" id="286306"/>
    <lineage>
        <taxon>Eukaryota</taxon>
        <taxon>Metazoa</taxon>
        <taxon>Ecdysozoa</taxon>
        <taxon>Arthropoda</taxon>
        <taxon>Hexapoda</taxon>
        <taxon>Insecta</taxon>
        <taxon>Pterygota</taxon>
        <taxon>Neoptera</taxon>
        <taxon>Endopterygota</taxon>
        <taxon>Hymenoptera</taxon>
        <taxon>Apocrita</taxon>
        <taxon>Aculeata</taxon>
        <taxon>Formicoidea</taxon>
        <taxon>Formicidae</taxon>
        <taxon>Myrmicinae</taxon>
        <taxon>Cardiocondyla</taxon>
    </lineage>
</organism>
<proteinExistence type="predicted"/>
<gene>
    <name evidence="1" type="ORF">PUN28_012059</name>
</gene>
<reference evidence="1 2" key="1">
    <citation type="submission" date="2023-03" db="EMBL/GenBank/DDBJ databases">
        <title>High recombination rates correlate with genetic variation in Cardiocondyla obscurior ants.</title>
        <authorList>
            <person name="Errbii M."/>
        </authorList>
    </citation>
    <scope>NUCLEOTIDE SEQUENCE [LARGE SCALE GENOMIC DNA]</scope>
    <source>
        <strain evidence="1">Alpha-2009</strain>
        <tissue evidence="1">Whole body</tissue>
    </source>
</reference>
<dbReference type="AlphaFoldDB" id="A0AAW2FB67"/>
<comment type="caution">
    <text evidence="1">The sequence shown here is derived from an EMBL/GenBank/DDBJ whole genome shotgun (WGS) entry which is preliminary data.</text>
</comment>
<accession>A0AAW2FB67</accession>
<evidence type="ECO:0000313" key="1">
    <source>
        <dbReference type="EMBL" id="KAL0112475.1"/>
    </source>
</evidence>